<evidence type="ECO:0008006" key="3">
    <source>
        <dbReference type="Google" id="ProtNLM"/>
    </source>
</evidence>
<dbReference type="RefSeq" id="WP_191146275.1">
    <property type="nucleotide sequence ID" value="NZ_JACXAF010000031.1"/>
</dbReference>
<accession>A0A8J6UQG2</accession>
<dbReference type="InterPro" id="IPR011990">
    <property type="entry name" value="TPR-like_helical_dom_sf"/>
</dbReference>
<dbReference type="SMART" id="SM00028">
    <property type="entry name" value="TPR"/>
    <property type="match status" value="4"/>
</dbReference>
<dbReference type="EMBL" id="JACXAF010000031">
    <property type="protein sequence ID" value="MBD1391217.1"/>
    <property type="molecule type" value="Genomic_DNA"/>
</dbReference>
<name>A0A8J6UQG2_9GAMM</name>
<comment type="caution">
    <text evidence="1">The sequence shown here is derived from an EMBL/GenBank/DDBJ whole genome shotgun (WGS) entry which is preliminary data.</text>
</comment>
<evidence type="ECO:0000313" key="1">
    <source>
        <dbReference type="EMBL" id="MBD1391217.1"/>
    </source>
</evidence>
<organism evidence="1 2">
    <name type="scientific">Neiella litorisoli</name>
    <dbReference type="NCBI Taxonomy" id="2771431"/>
    <lineage>
        <taxon>Bacteria</taxon>
        <taxon>Pseudomonadati</taxon>
        <taxon>Pseudomonadota</taxon>
        <taxon>Gammaproteobacteria</taxon>
        <taxon>Alteromonadales</taxon>
        <taxon>Echinimonadaceae</taxon>
        <taxon>Neiella</taxon>
    </lineage>
</organism>
<protein>
    <recommendedName>
        <fullName evidence="3">Tetratricopeptide repeat protein</fullName>
    </recommendedName>
</protein>
<dbReference type="InterPro" id="IPR019734">
    <property type="entry name" value="TPR_rpt"/>
</dbReference>
<keyword evidence="2" id="KW-1185">Reference proteome</keyword>
<dbReference type="AlphaFoldDB" id="A0A8J6UQG2"/>
<sequence>MSTWIVMKRAGVIVLFGFAMSVSLIMAGCAKTPNSELKSTSQLRYDGSAFSLVEVPSPADIFALNEQQKEHFLSYYHNAEQQDVAGHMRLFNYLESILQGFDFKGHTYAAEQALLQQSGNCLSLAIVTAALARLVDIDVDYQRVNVAPVFRRYNGILMLSSHVRSHVYEPNYSARQGAMVLAKPKIVIDYFPQSGNVAGVKVSDDDFVAMFYQNLAAEALIRQQYDLAFSLLQQGLLVAPNNAESLNMLAVLFAQHGDDSQAELIYQFTLAHTNFSTNSVSNYVILLNRQGRAKQAAQVAQQYALATDDNPYRWLDVAERAFANDQLALSLRSYQRAIELAPYLHEGYFGLAKNYYQLGQLQKANEAMQLAHQYAYTSEEQQTYQAKILLLEQAIK</sequence>
<dbReference type="SUPFAM" id="SSF48452">
    <property type="entry name" value="TPR-like"/>
    <property type="match status" value="1"/>
</dbReference>
<evidence type="ECO:0000313" key="2">
    <source>
        <dbReference type="Proteomes" id="UP000638014"/>
    </source>
</evidence>
<proteinExistence type="predicted"/>
<dbReference type="Gene3D" id="1.25.40.10">
    <property type="entry name" value="Tetratricopeptide repeat domain"/>
    <property type="match status" value="2"/>
</dbReference>
<gene>
    <name evidence="1" type="ORF">IC617_17460</name>
</gene>
<dbReference type="Proteomes" id="UP000638014">
    <property type="component" value="Unassembled WGS sequence"/>
</dbReference>
<reference evidence="1" key="1">
    <citation type="submission" date="2020-09" db="EMBL/GenBank/DDBJ databases">
        <title>A novel bacterium of genus Neiella, isolated from South China Sea.</title>
        <authorList>
            <person name="Huang H."/>
            <person name="Mo K."/>
            <person name="Hu Y."/>
        </authorList>
    </citation>
    <scope>NUCLEOTIDE SEQUENCE</scope>
    <source>
        <strain evidence="1">HB171785</strain>
    </source>
</reference>